<evidence type="ECO:0000256" key="1">
    <source>
        <dbReference type="ARBA" id="ARBA00005189"/>
    </source>
</evidence>
<organism evidence="5 6">
    <name type="scientific">Hylemonella gracilis str. Niagara R</name>
    <dbReference type="NCBI Taxonomy" id="1458275"/>
    <lineage>
        <taxon>Bacteria</taxon>
        <taxon>Pseudomonadati</taxon>
        <taxon>Pseudomonadota</taxon>
        <taxon>Betaproteobacteria</taxon>
        <taxon>Burkholderiales</taxon>
        <taxon>Comamonadaceae</taxon>
        <taxon>Hylemonella</taxon>
    </lineage>
</organism>
<comment type="pathway">
    <text evidence="1">Lipid metabolism.</text>
</comment>
<reference evidence="5 6" key="1">
    <citation type="submission" date="2014-02" db="EMBL/GenBank/DDBJ databases">
        <title>Draft Genome of Hylemonella gracilis isolated from the Niagara River.</title>
        <authorList>
            <person name="Pawlowski D.R."/>
            <person name="Koudelka G.B."/>
        </authorList>
    </citation>
    <scope>NUCLEOTIDE SEQUENCE [LARGE SCALE GENOMIC DNA]</scope>
    <source>
        <strain evidence="5 6">Niagara R</strain>
    </source>
</reference>
<dbReference type="SMART" id="SM00563">
    <property type="entry name" value="PlsC"/>
    <property type="match status" value="1"/>
</dbReference>
<dbReference type="Pfam" id="PF01553">
    <property type="entry name" value="Acyltransferase"/>
    <property type="match status" value="1"/>
</dbReference>
<accession>A0A016XIY0</accession>
<dbReference type="GO" id="GO:0006654">
    <property type="term" value="P:phosphatidic acid biosynthetic process"/>
    <property type="evidence" value="ECO:0007669"/>
    <property type="project" value="TreeGrafter"/>
</dbReference>
<dbReference type="PANTHER" id="PTHR10434">
    <property type="entry name" value="1-ACYL-SN-GLYCEROL-3-PHOSPHATE ACYLTRANSFERASE"/>
    <property type="match status" value="1"/>
</dbReference>
<dbReference type="eggNOG" id="COG0204">
    <property type="taxonomic scope" value="Bacteria"/>
</dbReference>
<evidence type="ECO:0000256" key="3">
    <source>
        <dbReference type="ARBA" id="ARBA00023315"/>
    </source>
</evidence>
<dbReference type="STRING" id="1458275.AZ34_10760"/>
<dbReference type="AlphaFoldDB" id="A0A016XIY0"/>
<keyword evidence="2 5" id="KW-0808">Transferase</keyword>
<gene>
    <name evidence="5" type="ORF">AZ34_10760</name>
</gene>
<name>A0A016XIY0_9BURK</name>
<dbReference type="SUPFAM" id="SSF69593">
    <property type="entry name" value="Glycerol-3-phosphate (1)-acyltransferase"/>
    <property type="match status" value="1"/>
</dbReference>
<keyword evidence="3 5" id="KW-0012">Acyltransferase</keyword>
<dbReference type="PANTHER" id="PTHR10434:SF9">
    <property type="entry name" value="PHOSPHOLIPID_GLYCEROL ACYLTRANSFERASE DOMAIN-CONTAINING PROTEIN"/>
    <property type="match status" value="1"/>
</dbReference>
<proteinExistence type="predicted"/>
<evidence type="ECO:0000259" key="4">
    <source>
        <dbReference type="SMART" id="SM00563"/>
    </source>
</evidence>
<evidence type="ECO:0000256" key="2">
    <source>
        <dbReference type="ARBA" id="ARBA00022679"/>
    </source>
</evidence>
<dbReference type="InterPro" id="IPR002123">
    <property type="entry name" value="Plipid/glycerol_acylTrfase"/>
</dbReference>
<feature type="domain" description="Phospholipid/glycerol acyltransferase" evidence="4">
    <location>
        <begin position="40"/>
        <end position="158"/>
    </location>
</feature>
<dbReference type="OrthoDB" id="9796839at2"/>
<dbReference type="RefSeq" id="WP_051509689.1">
    <property type="nucleotide sequence ID" value="NZ_JEMG01000001.1"/>
</dbReference>
<comment type="caution">
    <text evidence="5">The sequence shown here is derived from an EMBL/GenBank/DDBJ whole genome shotgun (WGS) entry which is preliminary data.</text>
</comment>
<dbReference type="GO" id="GO:0003841">
    <property type="term" value="F:1-acylglycerol-3-phosphate O-acyltransferase activity"/>
    <property type="evidence" value="ECO:0007669"/>
    <property type="project" value="TreeGrafter"/>
</dbReference>
<evidence type="ECO:0000313" key="5">
    <source>
        <dbReference type="EMBL" id="EYC51507.1"/>
    </source>
</evidence>
<dbReference type="Proteomes" id="UP000023268">
    <property type="component" value="Unassembled WGS sequence"/>
</dbReference>
<dbReference type="EMBL" id="JEMG01000001">
    <property type="protein sequence ID" value="EYC51507.1"/>
    <property type="molecule type" value="Genomic_DNA"/>
</dbReference>
<sequence>MSDFSSPHPVQFPGSAVGRWVLRRLGWRVQFEGLPARQGVLIVYPHTSNWDPVFAYAAKWAMGVPFHYWAKASLFRIPLLGAWLRSFGGIPIERGKGAQGMVSDTVAQIKTARQQGDYFWLTLAPEGTRKYMPGWRSGFYRVAVQADVPLGMMVLNYREREVRVLDFLRLTGDEAVDMARIAAALQPHASAYHPKDAAPIRLLDSTTPREDGKA</sequence>
<protein>
    <submittedName>
        <fullName evidence="5">Glycerol acyltransferase</fullName>
    </submittedName>
</protein>
<evidence type="ECO:0000313" key="6">
    <source>
        <dbReference type="Proteomes" id="UP000023268"/>
    </source>
</evidence>